<comment type="similarity">
    <text evidence="2 6">Belongs to the plant LTP family.</text>
</comment>
<comment type="function">
    <text evidence="1 6">Plant non-specific lipid-transfer proteins transfer phospholipids as well as galactolipids across membranes. May play a role in wax or cutin deposition in the cell walls of expanding epidermal cells and certain secretory tissues.</text>
</comment>
<evidence type="ECO:0000256" key="4">
    <source>
        <dbReference type="ARBA" id="ARBA00023121"/>
    </source>
</evidence>
<gene>
    <name evidence="9" type="ORF">M0R45_012807</name>
</gene>
<organism evidence="9 10">
    <name type="scientific">Rubus argutus</name>
    <name type="common">Southern blackberry</name>
    <dbReference type="NCBI Taxonomy" id="59490"/>
    <lineage>
        <taxon>Eukaryota</taxon>
        <taxon>Viridiplantae</taxon>
        <taxon>Streptophyta</taxon>
        <taxon>Embryophyta</taxon>
        <taxon>Tracheophyta</taxon>
        <taxon>Spermatophyta</taxon>
        <taxon>Magnoliopsida</taxon>
        <taxon>eudicotyledons</taxon>
        <taxon>Gunneridae</taxon>
        <taxon>Pentapetalae</taxon>
        <taxon>rosids</taxon>
        <taxon>fabids</taxon>
        <taxon>Rosales</taxon>
        <taxon>Rosaceae</taxon>
        <taxon>Rosoideae</taxon>
        <taxon>Rosoideae incertae sedis</taxon>
        <taxon>Rubus</taxon>
    </lineage>
</organism>
<dbReference type="PANTHER" id="PTHR33076">
    <property type="entry name" value="NON-SPECIFIC LIPID-TRANSFER PROTEIN 2-RELATED"/>
    <property type="match status" value="1"/>
</dbReference>
<keyword evidence="3 6" id="KW-0813">Transport</keyword>
<feature type="signal peptide" evidence="7">
    <location>
        <begin position="1"/>
        <end position="20"/>
    </location>
</feature>
<dbReference type="CDD" id="cd01960">
    <property type="entry name" value="nsLTP1"/>
    <property type="match status" value="1"/>
</dbReference>
<dbReference type="SUPFAM" id="SSF47699">
    <property type="entry name" value="Bifunctional inhibitor/lipid-transfer protein/seed storage 2S albumin"/>
    <property type="match status" value="1"/>
</dbReference>
<dbReference type="Pfam" id="PF00234">
    <property type="entry name" value="Tryp_alpha_amyl"/>
    <property type="match status" value="1"/>
</dbReference>
<accession>A0AAW1XHM4</accession>
<dbReference type="AlphaFoldDB" id="A0AAW1XHM4"/>
<name>A0AAW1XHM4_RUBAR</name>
<evidence type="ECO:0000256" key="5">
    <source>
        <dbReference type="ARBA" id="ARBA00023157"/>
    </source>
</evidence>
<keyword evidence="7" id="KW-0732">Signal</keyword>
<dbReference type="Gene3D" id="1.10.110.10">
    <property type="entry name" value="Plant lipid-transfer and hydrophobic proteins"/>
    <property type="match status" value="1"/>
</dbReference>
<dbReference type="InterPro" id="IPR036312">
    <property type="entry name" value="Bifun_inhib/LTP/seed_sf"/>
</dbReference>
<feature type="chain" id="PRO_5043497844" description="Non-specific lipid-transfer protein" evidence="7">
    <location>
        <begin position="21"/>
        <end position="116"/>
    </location>
</feature>
<evidence type="ECO:0000256" key="2">
    <source>
        <dbReference type="ARBA" id="ARBA00009748"/>
    </source>
</evidence>
<feature type="domain" description="Bifunctional inhibitor/plant lipid transfer protein/seed storage helical" evidence="8">
    <location>
        <begin position="27"/>
        <end position="114"/>
    </location>
</feature>
<keyword evidence="10" id="KW-1185">Reference proteome</keyword>
<dbReference type="SMART" id="SM00499">
    <property type="entry name" value="AAI"/>
    <property type="match status" value="1"/>
</dbReference>
<proteinExistence type="inferred from homology"/>
<reference evidence="9 10" key="1">
    <citation type="journal article" date="2023" name="G3 (Bethesda)">
        <title>A chromosome-length genome assembly and annotation of blackberry (Rubus argutus, cv. 'Hillquist').</title>
        <authorList>
            <person name="Bruna T."/>
            <person name="Aryal R."/>
            <person name="Dudchenko O."/>
            <person name="Sargent D.J."/>
            <person name="Mead D."/>
            <person name="Buti M."/>
            <person name="Cavallini A."/>
            <person name="Hytonen T."/>
            <person name="Andres J."/>
            <person name="Pham M."/>
            <person name="Weisz D."/>
            <person name="Mascagni F."/>
            <person name="Usai G."/>
            <person name="Natali L."/>
            <person name="Bassil N."/>
            <person name="Fernandez G.E."/>
            <person name="Lomsadze A."/>
            <person name="Armour M."/>
            <person name="Olukolu B."/>
            <person name="Poorten T."/>
            <person name="Britton C."/>
            <person name="Davik J."/>
            <person name="Ashrafi H."/>
            <person name="Aiden E.L."/>
            <person name="Borodovsky M."/>
            <person name="Worthington M."/>
        </authorList>
    </citation>
    <scope>NUCLEOTIDE SEQUENCE [LARGE SCALE GENOMIC DNA]</scope>
    <source>
        <strain evidence="9">PI 553951</strain>
    </source>
</reference>
<evidence type="ECO:0000313" key="10">
    <source>
        <dbReference type="Proteomes" id="UP001457282"/>
    </source>
</evidence>
<keyword evidence="4 6" id="KW-0446">Lipid-binding</keyword>
<dbReference type="PRINTS" id="PR00382">
    <property type="entry name" value="LIPIDTRNSFER"/>
</dbReference>
<dbReference type="InterPro" id="IPR016140">
    <property type="entry name" value="Bifunc_inhib/LTP/seed_store"/>
</dbReference>
<sequence>MEKKIMCFAGLVIMAIVLNACPAIGGCEEALLELLPCASFVLGPGTGDPGTMCCAGIKLVVSGADTTEKRRSLCQCLKDKAVGSGVKVDPAKLKHIPDACGVKIPIPLDPNVDCST</sequence>
<dbReference type="GO" id="GO:0008289">
    <property type="term" value="F:lipid binding"/>
    <property type="evidence" value="ECO:0007669"/>
    <property type="project" value="UniProtKB-KW"/>
</dbReference>
<evidence type="ECO:0000256" key="7">
    <source>
        <dbReference type="SAM" id="SignalP"/>
    </source>
</evidence>
<dbReference type="EMBL" id="JBEDUW010000003">
    <property type="protein sequence ID" value="KAK9935934.1"/>
    <property type="molecule type" value="Genomic_DNA"/>
</dbReference>
<dbReference type="GO" id="GO:0006869">
    <property type="term" value="P:lipid transport"/>
    <property type="evidence" value="ECO:0007669"/>
    <property type="project" value="InterPro"/>
</dbReference>
<keyword evidence="5" id="KW-1015">Disulfide bond</keyword>
<protein>
    <recommendedName>
        <fullName evidence="6">Non-specific lipid-transfer protein</fullName>
    </recommendedName>
</protein>
<evidence type="ECO:0000259" key="8">
    <source>
        <dbReference type="SMART" id="SM00499"/>
    </source>
</evidence>
<comment type="caution">
    <text evidence="9">The sequence shown here is derived from an EMBL/GenBank/DDBJ whole genome shotgun (WGS) entry which is preliminary data.</text>
</comment>
<dbReference type="PROSITE" id="PS51257">
    <property type="entry name" value="PROKAR_LIPOPROTEIN"/>
    <property type="match status" value="1"/>
</dbReference>
<dbReference type="Proteomes" id="UP001457282">
    <property type="component" value="Unassembled WGS sequence"/>
</dbReference>
<evidence type="ECO:0000313" key="9">
    <source>
        <dbReference type="EMBL" id="KAK9935934.1"/>
    </source>
</evidence>
<evidence type="ECO:0000256" key="3">
    <source>
        <dbReference type="ARBA" id="ARBA00022448"/>
    </source>
</evidence>
<evidence type="ECO:0000256" key="6">
    <source>
        <dbReference type="RuleBase" id="RU000628"/>
    </source>
</evidence>
<dbReference type="InterPro" id="IPR000528">
    <property type="entry name" value="Plant_nsLTP"/>
</dbReference>
<evidence type="ECO:0000256" key="1">
    <source>
        <dbReference type="ARBA" id="ARBA00003211"/>
    </source>
</evidence>